<dbReference type="Proteomes" id="UP000694871">
    <property type="component" value="Unplaced"/>
</dbReference>
<evidence type="ECO:0000313" key="11">
    <source>
        <dbReference type="RefSeq" id="XP_015284355.1"/>
    </source>
</evidence>
<dbReference type="SUPFAM" id="SSF57424">
    <property type="entry name" value="LDL receptor-like module"/>
    <property type="match status" value="3"/>
</dbReference>
<keyword evidence="2" id="KW-0812">Transmembrane</keyword>
<feature type="non-terminal residue" evidence="11">
    <location>
        <position position="1"/>
    </location>
</feature>
<gene>
    <name evidence="11" type="primary">LOC107125449</name>
</gene>
<feature type="disulfide bond" evidence="9">
    <location>
        <begin position="53"/>
        <end position="68"/>
    </location>
</feature>
<name>A0ABM1LEG8_GEKJA</name>
<protein>
    <submittedName>
        <fullName evidence="11">SCO-spondin-like</fullName>
    </submittedName>
</protein>
<feature type="disulfide bond" evidence="9">
    <location>
        <begin position="73"/>
        <end position="85"/>
    </location>
</feature>
<evidence type="ECO:0000256" key="5">
    <source>
        <dbReference type="ARBA" id="ARBA00023136"/>
    </source>
</evidence>
<evidence type="ECO:0000256" key="4">
    <source>
        <dbReference type="ARBA" id="ARBA00022989"/>
    </source>
</evidence>
<dbReference type="Gene3D" id="4.10.400.10">
    <property type="entry name" value="Low-density Lipoprotein Receptor"/>
    <property type="match status" value="3"/>
</dbReference>
<evidence type="ECO:0000256" key="9">
    <source>
        <dbReference type="PROSITE-ProRule" id="PRU00124"/>
    </source>
</evidence>
<evidence type="ECO:0000256" key="2">
    <source>
        <dbReference type="ARBA" id="ARBA00022692"/>
    </source>
</evidence>
<keyword evidence="10" id="KW-1185">Reference proteome</keyword>
<dbReference type="GeneID" id="107125449"/>
<evidence type="ECO:0000256" key="1">
    <source>
        <dbReference type="ARBA" id="ARBA00004167"/>
    </source>
</evidence>
<evidence type="ECO:0000256" key="7">
    <source>
        <dbReference type="ARBA" id="ARBA00023170"/>
    </source>
</evidence>
<keyword evidence="4" id="KW-1133">Transmembrane helix</keyword>
<feature type="non-terminal residue" evidence="11">
    <location>
        <position position="107"/>
    </location>
</feature>
<reference evidence="11" key="1">
    <citation type="submission" date="2025-08" db="UniProtKB">
        <authorList>
            <consortium name="RefSeq"/>
        </authorList>
    </citation>
    <scope>IDENTIFICATION</scope>
</reference>
<keyword evidence="3" id="KW-0677">Repeat</keyword>
<dbReference type="Pfam" id="PF00057">
    <property type="entry name" value="Ldl_recept_a"/>
    <property type="match status" value="3"/>
</dbReference>
<dbReference type="PROSITE" id="PS50068">
    <property type="entry name" value="LDLRA_2"/>
    <property type="match status" value="3"/>
</dbReference>
<feature type="disulfide bond" evidence="9">
    <location>
        <begin position="41"/>
        <end position="59"/>
    </location>
</feature>
<evidence type="ECO:0000313" key="10">
    <source>
        <dbReference type="Proteomes" id="UP000694871"/>
    </source>
</evidence>
<keyword evidence="7" id="KW-0675">Receptor</keyword>
<evidence type="ECO:0000256" key="6">
    <source>
        <dbReference type="ARBA" id="ARBA00023157"/>
    </source>
</evidence>
<dbReference type="InterPro" id="IPR051221">
    <property type="entry name" value="LDLR-related"/>
</dbReference>
<dbReference type="PRINTS" id="PR00261">
    <property type="entry name" value="LDLRECEPTOR"/>
</dbReference>
<feature type="disulfide bond" evidence="9">
    <location>
        <begin position="34"/>
        <end position="46"/>
    </location>
</feature>
<dbReference type="InterPro" id="IPR036055">
    <property type="entry name" value="LDL_receptor-like_sf"/>
</dbReference>
<dbReference type="CDD" id="cd00112">
    <property type="entry name" value="LDLa"/>
    <property type="match status" value="3"/>
</dbReference>
<organism evidence="10 11">
    <name type="scientific">Gekko japonicus</name>
    <name type="common">Schlegel's Japanese gecko</name>
    <dbReference type="NCBI Taxonomy" id="146911"/>
    <lineage>
        <taxon>Eukaryota</taxon>
        <taxon>Metazoa</taxon>
        <taxon>Chordata</taxon>
        <taxon>Craniata</taxon>
        <taxon>Vertebrata</taxon>
        <taxon>Euteleostomi</taxon>
        <taxon>Lepidosauria</taxon>
        <taxon>Squamata</taxon>
        <taxon>Bifurcata</taxon>
        <taxon>Gekkota</taxon>
        <taxon>Gekkonidae</taxon>
        <taxon>Gekkoninae</taxon>
        <taxon>Gekko</taxon>
    </lineage>
</organism>
<proteinExistence type="predicted"/>
<comment type="caution">
    <text evidence="9">Lacks conserved residue(s) required for the propagation of feature annotation.</text>
</comment>
<dbReference type="PANTHER" id="PTHR22722:SF14">
    <property type="entry name" value="MEGALIN, ISOFORM A"/>
    <property type="match status" value="1"/>
</dbReference>
<keyword evidence="5" id="KW-0472">Membrane</keyword>
<evidence type="ECO:0000256" key="3">
    <source>
        <dbReference type="ARBA" id="ARBA00022737"/>
    </source>
</evidence>
<feature type="disulfide bond" evidence="9">
    <location>
        <begin position="80"/>
        <end position="98"/>
    </location>
</feature>
<dbReference type="InterPro" id="IPR002172">
    <property type="entry name" value="LDrepeatLR_classA_rpt"/>
</dbReference>
<dbReference type="SMART" id="SM00192">
    <property type="entry name" value="LDLa"/>
    <property type="match status" value="3"/>
</dbReference>
<dbReference type="RefSeq" id="XP_015284355.1">
    <property type="nucleotide sequence ID" value="XM_015428869.1"/>
</dbReference>
<accession>A0ABM1LEG8</accession>
<evidence type="ECO:0000256" key="8">
    <source>
        <dbReference type="ARBA" id="ARBA00023180"/>
    </source>
</evidence>
<dbReference type="InterPro" id="IPR023415">
    <property type="entry name" value="LDLR_class-A_CS"/>
</dbReference>
<comment type="subcellular location">
    <subcellularLocation>
        <location evidence="1">Membrane</location>
        <topology evidence="1">Single-pass membrane protein</topology>
    </subcellularLocation>
</comment>
<sequence length="107" mass="11726">FACRTGERCVPSAWVCDNEDDCRDGSDEFCALSCAPHQYQCASGQCVPWGYRCDGTADCVDHSDERDCPVPTCALHEFHCSNGRCIPQDHVCDGELDCGFADHSDEA</sequence>
<dbReference type="PROSITE" id="PS01209">
    <property type="entry name" value="LDLRA_1"/>
    <property type="match status" value="2"/>
</dbReference>
<dbReference type="PANTHER" id="PTHR22722">
    <property type="entry name" value="LOW-DENSITY LIPOPROTEIN RECEPTOR-RELATED PROTEIN 2-RELATED"/>
    <property type="match status" value="1"/>
</dbReference>
<keyword evidence="6 9" id="KW-1015">Disulfide bond</keyword>
<keyword evidence="8" id="KW-0325">Glycoprotein</keyword>